<dbReference type="Proteomes" id="UP000002866">
    <property type="component" value="Chromosome 9"/>
</dbReference>
<dbReference type="PANTHER" id="PTHR12132:SF2">
    <property type="entry name" value="DNA REPAIR PROTEIN RAD59"/>
    <property type="match status" value="1"/>
</dbReference>
<dbReference type="Gene3D" id="3.30.390.80">
    <property type="entry name" value="DNA repair protein Rad52/59/22"/>
    <property type="match status" value="1"/>
</dbReference>
<name>I2H995_HENB6</name>
<protein>
    <recommendedName>
        <fullName evidence="7">DNA repair protein RAD59</fullName>
    </recommendedName>
</protein>
<dbReference type="InParanoid" id="I2H995"/>
<dbReference type="GO" id="GO:0000724">
    <property type="term" value="P:double-strand break repair via homologous recombination"/>
    <property type="evidence" value="ECO:0007669"/>
    <property type="project" value="TreeGrafter"/>
</dbReference>
<comment type="similarity">
    <text evidence="1">Belongs to the RAD52 family.</text>
</comment>
<evidence type="ECO:0000313" key="6">
    <source>
        <dbReference type="Proteomes" id="UP000002866"/>
    </source>
</evidence>
<dbReference type="SUPFAM" id="SSF54768">
    <property type="entry name" value="dsRNA-binding domain-like"/>
    <property type="match status" value="1"/>
</dbReference>
<dbReference type="GO" id="GO:0006312">
    <property type="term" value="P:mitotic recombination"/>
    <property type="evidence" value="ECO:0007669"/>
    <property type="project" value="TreeGrafter"/>
</dbReference>
<dbReference type="OMA" id="WSVQRIG"/>
<reference evidence="5 6" key="1">
    <citation type="journal article" date="2011" name="Proc. Natl. Acad. Sci. U.S.A.">
        <title>Evolutionary erosion of yeast sex chromosomes by mating-type switching accidents.</title>
        <authorList>
            <person name="Gordon J.L."/>
            <person name="Armisen D."/>
            <person name="Proux-Wera E."/>
            <person name="Oheigeartaigh S.S."/>
            <person name="Byrne K.P."/>
            <person name="Wolfe K.H."/>
        </authorList>
    </citation>
    <scope>NUCLEOTIDE SEQUENCE [LARGE SCALE GENOMIC DNA]</scope>
    <source>
        <strain evidence="6">ATCC 34711 / CBS 6284 / DSM 70876 / NBRC 10599 / NRRL Y-10934 / UCD 77-7</strain>
    </source>
</reference>
<dbReference type="Pfam" id="PF04098">
    <property type="entry name" value="Rad52_Rad22"/>
    <property type="match status" value="1"/>
</dbReference>
<evidence type="ECO:0000256" key="1">
    <source>
        <dbReference type="ARBA" id="ARBA00006638"/>
    </source>
</evidence>
<dbReference type="KEGG" id="tbl:TBLA_0I02910"/>
<evidence type="ECO:0000256" key="2">
    <source>
        <dbReference type="ARBA" id="ARBA00022763"/>
    </source>
</evidence>
<dbReference type="GeneID" id="14498124"/>
<gene>
    <name evidence="5" type="primary">TBLA0I02910</name>
    <name evidence="5" type="ORF">TBLA_0I02910</name>
</gene>
<keyword evidence="2" id="KW-0227">DNA damage</keyword>
<evidence type="ECO:0000256" key="4">
    <source>
        <dbReference type="ARBA" id="ARBA00023204"/>
    </source>
</evidence>
<keyword evidence="6" id="KW-1185">Reference proteome</keyword>
<dbReference type="FunCoup" id="I2H995">
    <property type="interactions" value="130"/>
</dbReference>
<dbReference type="OrthoDB" id="206565at2759"/>
<dbReference type="InterPro" id="IPR041247">
    <property type="entry name" value="Rad52_fam"/>
</dbReference>
<keyword evidence="3" id="KW-0233">DNA recombination</keyword>
<dbReference type="InterPro" id="IPR042525">
    <property type="entry name" value="Rad52_Rad59_Rad22_sf"/>
</dbReference>
<dbReference type="GO" id="GO:0045002">
    <property type="term" value="P:double-strand break repair via single-strand annealing"/>
    <property type="evidence" value="ECO:0007669"/>
    <property type="project" value="TreeGrafter"/>
</dbReference>
<dbReference type="GO" id="GO:0005634">
    <property type="term" value="C:nucleus"/>
    <property type="evidence" value="ECO:0007669"/>
    <property type="project" value="TreeGrafter"/>
</dbReference>
<accession>I2H995</accession>
<dbReference type="eggNOG" id="KOG4141">
    <property type="taxonomic scope" value="Eukaryota"/>
</dbReference>
<keyword evidence="4" id="KW-0234">DNA repair</keyword>
<dbReference type="PANTHER" id="PTHR12132">
    <property type="entry name" value="DNA REPAIR AND RECOMBINATION PROTEIN RAD52, RAD59"/>
    <property type="match status" value="1"/>
</dbReference>
<proteinExistence type="inferred from homology"/>
<evidence type="ECO:0000313" key="5">
    <source>
        <dbReference type="EMBL" id="CCH62947.1"/>
    </source>
</evidence>
<dbReference type="AlphaFoldDB" id="I2H995"/>
<sequence length="219" mass="24648">MTSRVSHNITYSTTKYKAAAGLSLGDFDIIEDWEGRPASLWSVQRIGNLQSQIEKYTYGIRQQRQGRKGLECIGLSRLIPKHLLITFANKSFGYDGWVLDLISVTVKEAIEHSEKIGDKATEREETMYTVVANAEVRVTLKDGTNTTARATERCTLSSKGECFSRVKKMAANSAFKNAILNFENIVLDHAIKVEGKYYTDNLYKPQIKKEELGLQNTIS</sequence>
<dbReference type="InterPro" id="IPR007232">
    <property type="entry name" value="Rad52_Rad59_Rad22"/>
</dbReference>
<dbReference type="EMBL" id="HE806324">
    <property type="protein sequence ID" value="CCH62947.1"/>
    <property type="molecule type" value="Genomic_DNA"/>
</dbReference>
<dbReference type="STRING" id="1071380.I2H995"/>
<dbReference type="RefSeq" id="XP_004182466.1">
    <property type="nucleotide sequence ID" value="XM_004182418.1"/>
</dbReference>
<dbReference type="HOGENOM" id="CLU_091426_0_0_1"/>
<organism evidence="5 6">
    <name type="scientific">Henningerozyma blattae (strain ATCC 34711 / CBS 6284 / DSM 70876 / NBRC 10599 / NRRL Y-10934 / UCD 77-7)</name>
    <name type="common">Yeast</name>
    <name type="synonym">Tetrapisispora blattae</name>
    <dbReference type="NCBI Taxonomy" id="1071380"/>
    <lineage>
        <taxon>Eukaryota</taxon>
        <taxon>Fungi</taxon>
        <taxon>Dikarya</taxon>
        <taxon>Ascomycota</taxon>
        <taxon>Saccharomycotina</taxon>
        <taxon>Saccharomycetes</taxon>
        <taxon>Saccharomycetales</taxon>
        <taxon>Saccharomycetaceae</taxon>
        <taxon>Henningerozyma</taxon>
    </lineage>
</organism>
<evidence type="ECO:0000256" key="3">
    <source>
        <dbReference type="ARBA" id="ARBA00023172"/>
    </source>
</evidence>
<evidence type="ECO:0008006" key="7">
    <source>
        <dbReference type="Google" id="ProtNLM"/>
    </source>
</evidence>